<dbReference type="InterPro" id="IPR016162">
    <property type="entry name" value="Ald_DH_N"/>
</dbReference>
<dbReference type="PROSITE" id="PS00070">
    <property type="entry name" value="ALDEHYDE_DEHYDR_CYS"/>
    <property type="match status" value="1"/>
</dbReference>
<dbReference type="SUPFAM" id="SSF53720">
    <property type="entry name" value="ALDH-like"/>
    <property type="match status" value="1"/>
</dbReference>
<organism evidence="6 7">
    <name type="scientific">Salipiger aestuarii</name>
    <dbReference type="NCBI Taxonomy" id="568098"/>
    <lineage>
        <taxon>Bacteria</taxon>
        <taxon>Pseudomonadati</taxon>
        <taxon>Pseudomonadota</taxon>
        <taxon>Alphaproteobacteria</taxon>
        <taxon>Rhodobacterales</taxon>
        <taxon>Roseobacteraceae</taxon>
        <taxon>Salipiger</taxon>
    </lineage>
</organism>
<accession>A0A327Y1N0</accession>
<evidence type="ECO:0000313" key="7">
    <source>
        <dbReference type="Proteomes" id="UP000249165"/>
    </source>
</evidence>
<evidence type="ECO:0000259" key="5">
    <source>
        <dbReference type="Pfam" id="PF00171"/>
    </source>
</evidence>
<reference evidence="6 7" key="1">
    <citation type="submission" date="2018-06" db="EMBL/GenBank/DDBJ databases">
        <title>Genomic Encyclopedia of Archaeal and Bacterial Type Strains, Phase II (KMG-II): from individual species to whole genera.</title>
        <authorList>
            <person name="Goeker M."/>
        </authorList>
    </citation>
    <scope>NUCLEOTIDE SEQUENCE [LARGE SCALE GENOMIC DNA]</scope>
    <source>
        <strain evidence="6 7">DSM 22011</strain>
    </source>
</reference>
<protein>
    <submittedName>
        <fullName evidence="6">Succinate-semialdehyde dehydrogenase/glutarate-semialdehyde dehydrogenase</fullName>
    </submittedName>
</protein>
<gene>
    <name evidence="6" type="ORF">ATI53_102833</name>
</gene>
<dbReference type="InterPro" id="IPR016160">
    <property type="entry name" value="Ald_DH_CS_CYS"/>
</dbReference>
<dbReference type="InterPro" id="IPR010102">
    <property type="entry name" value="Succ_semiAld_DH"/>
</dbReference>
<dbReference type="GO" id="GO:0005829">
    <property type="term" value="C:cytosol"/>
    <property type="evidence" value="ECO:0007669"/>
    <property type="project" value="TreeGrafter"/>
</dbReference>
<dbReference type="PANTHER" id="PTHR43353">
    <property type="entry name" value="SUCCINATE-SEMIALDEHYDE DEHYDROGENASE, MITOCHONDRIAL"/>
    <property type="match status" value="1"/>
</dbReference>
<dbReference type="FunFam" id="3.40.605.10:FF:000005">
    <property type="entry name" value="Succinate-semialdehyde dehydrogenase I"/>
    <property type="match status" value="1"/>
</dbReference>
<evidence type="ECO:0000256" key="1">
    <source>
        <dbReference type="ARBA" id="ARBA00009986"/>
    </source>
</evidence>
<sequence>MLDQTATNLPSLLDDPSLLQTKAYVNGEWITGADGEFDVTNPARGDVIARVANLSRAQIAGAIDGAYIAQKKWAALTAKERSTILRRWFDLIMANQKDLATILTAEMGKPLAEAVGEIAYGASFVEFFAEEAKRIYGETIPGHQADKRIMVMKQPIGVAASITPWNFPNAMITRKCAPALAAGCSFVGRPASETPLSALAICVLAERAGIPAGVLNMLPSDSASEVGKEFCENPKVRKLTFTGSTGVGRILLAQAADQVKKCSMELGGNAPFIVFDDADLDAAVQGAIMCKFRNNGQTCVCANRIYVQAGVYDDFAARLKDAVAAMKVGDGFEDGTDLGPLITPKAIDKVQQHIADAKSKGAEVILGGGDTPQGPGNFMEPTIVTGATREMLFSTDETFGPLAPLFKFETEDDVIELANDTIFGLASYFYAKDLSRVYKVAEALEYGIVGVNTGIISTEVAPFGGVKQSGLGREGSHHGIEDYLEMKYVCLSV</sequence>
<evidence type="ECO:0000313" key="6">
    <source>
        <dbReference type="EMBL" id="RAK14232.1"/>
    </source>
</evidence>
<keyword evidence="7" id="KW-1185">Reference proteome</keyword>
<feature type="active site" evidence="3">
    <location>
        <position position="265"/>
    </location>
</feature>
<feature type="domain" description="Aldehyde dehydrogenase" evidence="5">
    <location>
        <begin position="29"/>
        <end position="489"/>
    </location>
</feature>
<dbReference type="Pfam" id="PF00171">
    <property type="entry name" value="Aldedh"/>
    <property type="match status" value="1"/>
</dbReference>
<dbReference type="InterPro" id="IPR015590">
    <property type="entry name" value="Aldehyde_DH_dom"/>
</dbReference>
<dbReference type="PROSITE" id="PS00687">
    <property type="entry name" value="ALDEHYDE_DEHYDR_GLU"/>
    <property type="match status" value="1"/>
</dbReference>
<name>A0A327Y1N0_9RHOB</name>
<comment type="similarity">
    <text evidence="1 4">Belongs to the aldehyde dehydrogenase family.</text>
</comment>
<dbReference type="EMBL" id="QLMG01000028">
    <property type="protein sequence ID" value="RAK14232.1"/>
    <property type="molecule type" value="Genomic_DNA"/>
</dbReference>
<keyword evidence="2 4" id="KW-0560">Oxidoreductase</keyword>
<dbReference type="Gene3D" id="3.40.309.10">
    <property type="entry name" value="Aldehyde Dehydrogenase, Chain A, domain 2"/>
    <property type="match status" value="1"/>
</dbReference>
<dbReference type="Gene3D" id="3.40.605.10">
    <property type="entry name" value="Aldehyde Dehydrogenase, Chain A, domain 1"/>
    <property type="match status" value="1"/>
</dbReference>
<evidence type="ECO:0000256" key="4">
    <source>
        <dbReference type="RuleBase" id="RU003345"/>
    </source>
</evidence>
<evidence type="ECO:0000256" key="2">
    <source>
        <dbReference type="ARBA" id="ARBA00023002"/>
    </source>
</evidence>
<dbReference type="PANTHER" id="PTHR43353:SF5">
    <property type="entry name" value="SUCCINATE-SEMIALDEHYDE DEHYDROGENASE, MITOCHONDRIAL"/>
    <property type="match status" value="1"/>
</dbReference>
<dbReference type="RefSeq" id="WP_009505475.1">
    <property type="nucleotide sequence ID" value="NZ_LIGL01000025.1"/>
</dbReference>
<dbReference type="GO" id="GO:0009450">
    <property type="term" value="P:gamma-aminobutyric acid catabolic process"/>
    <property type="evidence" value="ECO:0007669"/>
    <property type="project" value="InterPro"/>
</dbReference>
<dbReference type="AlphaFoldDB" id="A0A327Y1N0"/>
<dbReference type="FunFam" id="3.40.309.10:FF:000004">
    <property type="entry name" value="Succinate-semialdehyde dehydrogenase I"/>
    <property type="match status" value="1"/>
</dbReference>
<dbReference type="CDD" id="cd07103">
    <property type="entry name" value="ALDH_F5_SSADH_GabD"/>
    <property type="match status" value="1"/>
</dbReference>
<dbReference type="Proteomes" id="UP000249165">
    <property type="component" value="Unassembled WGS sequence"/>
</dbReference>
<dbReference type="OrthoDB" id="9812625at2"/>
<dbReference type="GO" id="GO:0004777">
    <property type="term" value="F:succinate-semialdehyde dehydrogenase (NAD+) activity"/>
    <property type="evidence" value="ECO:0007669"/>
    <property type="project" value="TreeGrafter"/>
</dbReference>
<evidence type="ECO:0000256" key="3">
    <source>
        <dbReference type="PROSITE-ProRule" id="PRU10007"/>
    </source>
</evidence>
<dbReference type="InterPro" id="IPR016163">
    <property type="entry name" value="Ald_DH_C"/>
</dbReference>
<comment type="caution">
    <text evidence="6">The sequence shown here is derived from an EMBL/GenBank/DDBJ whole genome shotgun (WGS) entry which is preliminary data.</text>
</comment>
<dbReference type="NCBIfam" id="TIGR01780">
    <property type="entry name" value="SSADH"/>
    <property type="match status" value="1"/>
</dbReference>
<dbReference type="InterPro" id="IPR050740">
    <property type="entry name" value="Aldehyde_DH_Superfamily"/>
</dbReference>
<proteinExistence type="inferred from homology"/>
<dbReference type="InterPro" id="IPR016161">
    <property type="entry name" value="Ald_DH/histidinol_DH"/>
</dbReference>
<dbReference type="InterPro" id="IPR029510">
    <property type="entry name" value="Ald_DH_CS_GLU"/>
</dbReference>